<name>A0A0D1Z5A7_EXOME</name>
<dbReference type="PROSITE" id="PS00079">
    <property type="entry name" value="MULTICOPPER_OXIDASE1"/>
    <property type="match status" value="2"/>
</dbReference>
<dbReference type="CDD" id="cd13877">
    <property type="entry name" value="CuRO_2_Fet3p_like"/>
    <property type="match status" value="1"/>
</dbReference>
<sequence length="627" mass="69459">MSYFWLLVHAAVIVTSCLDIFAYASPTTRFYDFNITWTVQNPDGLQTRRVISVNGQWPPPTIEATVGDRIVVNAYNGLVDRSTSLHFHGLYQNGTTHMDGAVGVSQCAIPPGSSMVYNFTIEQPGTYWYHSHEPGQYPDGLRAPLIVHDPQSPYKDLYTQELVLSVSDWYHQEVSEITKSFLSVTNPTGAEPVPQSALLNDTLDLQIPVEPSTSYFLRLVNVAAFAGQYIWVEGHSLTIIELDGVYHKPKKVEMVYLTPGQRVGAILTTKGDRSRNYAITTAMDTELFDLMPEDLKANATAYLVYDPERALNDSPTVDSFEPMDDFELIPADEAAVLNNPSQTIVLNVTMDNLGDGVNYAFFNDITYRAPKVPTLYTVLSASNDLVANPTIYGTHTNTIILEPGGVIEIVLNNNDDGKHPFHLHGHSFQVLARSEDDAGPWEGNANSTFPTAPMRRDTILLHPNGHLVLRFRSDNPGVWVFHCHIEWHVQQGLLMTFVEDPRSLSQNLVVPQGHFDMCKDAKVPSVGNAAGNSKDWLDLSGEPAPPPRLPAGFTKGGIAALMFSAMTGVLGTIVVFWYSYAETSTKQGAEQIDDSEDSDEADSPVGLDEDRELRSRHFHETDRLLDS</sequence>
<dbReference type="Pfam" id="PF00394">
    <property type="entry name" value="Cu-oxidase"/>
    <property type="match status" value="1"/>
</dbReference>
<dbReference type="InterPro" id="IPR033138">
    <property type="entry name" value="Cu_oxidase_CS"/>
</dbReference>
<evidence type="ECO:0008006" key="14">
    <source>
        <dbReference type="Google" id="ProtNLM"/>
    </source>
</evidence>
<keyword evidence="4" id="KW-0560">Oxidoreductase</keyword>
<keyword evidence="13" id="KW-1185">Reference proteome</keyword>
<dbReference type="Pfam" id="PF07731">
    <property type="entry name" value="Cu-oxidase_2"/>
    <property type="match status" value="1"/>
</dbReference>
<dbReference type="InterPro" id="IPR011706">
    <property type="entry name" value="Cu-oxidase_C"/>
</dbReference>
<dbReference type="GO" id="GO:0033573">
    <property type="term" value="C:high-affinity iron permease complex"/>
    <property type="evidence" value="ECO:0007669"/>
    <property type="project" value="TreeGrafter"/>
</dbReference>
<dbReference type="GeneID" id="27325179"/>
<evidence type="ECO:0000259" key="11">
    <source>
        <dbReference type="Pfam" id="PF07732"/>
    </source>
</evidence>
<evidence type="ECO:0000256" key="8">
    <source>
        <dbReference type="SAM" id="SignalP"/>
    </source>
</evidence>
<keyword evidence="7" id="KW-1133">Transmembrane helix</keyword>
<dbReference type="InterPro" id="IPR001117">
    <property type="entry name" value="Cu-oxidase_2nd"/>
</dbReference>
<keyword evidence="5" id="KW-0186">Copper</keyword>
<dbReference type="FunFam" id="2.60.40.420:FF:000024">
    <property type="entry name" value="FET5p Multicopper oxidase"/>
    <property type="match status" value="1"/>
</dbReference>
<feature type="domain" description="Plastocyanin-like" evidence="11">
    <location>
        <begin position="35"/>
        <end position="151"/>
    </location>
</feature>
<dbReference type="GO" id="GO:0033215">
    <property type="term" value="P:reductive iron assimilation"/>
    <property type="evidence" value="ECO:0007669"/>
    <property type="project" value="TreeGrafter"/>
</dbReference>
<dbReference type="VEuPathDB" id="FungiDB:PV10_07334"/>
<evidence type="ECO:0000256" key="6">
    <source>
        <dbReference type="SAM" id="MobiDB-lite"/>
    </source>
</evidence>
<feature type="compositionally biased region" description="Acidic residues" evidence="6">
    <location>
        <begin position="591"/>
        <end position="610"/>
    </location>
</feature>
<evidence type="ECO:0000256" key="3">
    <source>
        <dbReference type="ARBA" id="ARBA00022729"/>
    </source>
</evidence>
<dbReference type="PANTHER" id="PTHR11709">
    <property type="entry name" value="MULTI-COPPER OXIDASE"/>
    <property type="match status" value="1"/>
</dbReference>
<dbReference type="SUPFAM" id="SSF49503">
    <property type="entry name" value="Cupredoxins"/>
    <property type="match status" value="3"/>
</dbReference>
<dbReference type="OrthoDB" id="2121828at2759"/>
<keyword evidence="7" id="KW-0472">Membrane</keyword>
<dbReference type="HOGENOM" id="CLU_006504_7_3_1"/>
<reference evidence="12 13" key="1">
    <citation type="submission" date="2015-01" db="EMBL/GenBank/DDBJ databases">
        <title>The Genome Sequence of Exophiala mesophila CBS40295.</title>
        <authorList>
            <consortium name="The Broad Institute Genomics Platform"/>
            <person name="Cuomo C."/>
            <person name="de Hoog S."/>
            <person name="Gorbushina A."/>
            <person name="Stielow B."/>
            <person name="Teixiera M."/>
            <person name="Abouelleil A."/>
            <person name="Chapman S.B."/>
            <person name="Priest M."/>
            <person name="Young S.K."/>
            <person name="Wortman J."/>
            <person name="Nusbaum C."/>
            <person name="Birren B."/>
        </authorList>
    </citation>
    <scope>NUCLEOTIDE SEQUENCE [LARGE SCALE GENOMIC DNA]</scope>
    <source>
        <strain evidence="12 13">CBS 40295</strain>
    </source>
</reference>
<keyword evidence="3 8" id="KW-0732">Signal</keyword>
<evidence type="ECO:0000313" key="13">
    <source>
        <dbReference type="Proteomes" id="UP000054302"/>
    </source>
</evidence>
<feature type="signal peptide" evidence="8">
    <location>
        <begin position="1"/>
        <end position="17"/>
    </location>
</feature>
<keyword evidence="2" id="KW-0479">Metal-binding</keyword>
<dbReference type="Pfam" id="PF07732">
    <property type="entry name" value="Cu-oxidase_3"/>
    <property type="match status" value="1"/>
</dbReference>
<feature type="chain" id="PRO_5002237543" description="Iron transport multicopper oxidase FET3" evidence="8">
    <location>
        <begin position="18"/>
        <end position="627"/>
    </location>
</feature>
<accession>A0A0D1Z5A7</accession>
<protein>
    <recommendedName>
        <fullName evidence="14">Iron transport multicopper oxidase FET3</fullName>
    </recommendedName>
</protein>
<dbReference type="STRING" id="212818.A0A0D1Z5A7"/>
<evidence type="ECO:0000256" key="2">
    <source>
        <dbReference type="ARBA" id="ARBA00022723"/>
    </source>
</evidence>
<dbReference type="CDD" id="cd13899">
    <property type="entry name" value="CuRO_3_Fet3p"/>
    <property type="match status" value="1"/>
</dbReference>
<dbReference type="GO" id="GO:0004322">
    <property type="term" value="F:ferroxidase activity"/>
    <property type="evidence" value="ECO:0007669"/>
    <property type="project" value="TreeGrafter"/>
</dbReference>
<dbReference type="RefSeq" id="XP_016221556.1">
    <property type="nucleotide sequence ID" value="XM_016372224.1"/>
</dbReference>
<dbReference type="CDD" id="cd13851">
    <property type="entry name" value="CuRO_1_Fet3p"/>
    <property type="match status" value="1"/>
</dbReference>
<dbReference type="Proteomes" id="UP000054302">
    <property type="component" value="Unassembled WGS sequence"/>
</dbReference>
<dbReference type="GO" id="GO:0010106">
    <property type="term" value="P:cellular response to iron ion starvation"/>
    <property type="evidence" value="ECO:0007669"/>
    <property type="project" value="TreeGrafter"/>
</dbReference>
<evidence type="ECO:0000259" key="10">
    <source>
        <dbReference type="Pfam" id="PF07731"/>
    </source>
</evidence>
<dbReference type="PROSITE" id="PS00080">
    <property type="entry name" value="MULTICOPPER_OXIDASE2"/>
    <property type="match status" value="1"/>
</dbReference>
<dbReference type="InterPro" id="IPR011707">
    <property type="entry name" value="Cu-oxidase-like_N"/>
</dbReference>
<evidence type="ECO:0000259" key="9">
    <source>
        <dbReference type="Pfam" id="PF00394"/>
    </source>
</evidence>
<organism evidence="12 13">
    <name type="scientific">Exophiala mesophila</name>
    <name type="common">Black yeast-like fungus</name>
    <dbReference type="NCBI Taxonomy" id="212818"/>
    <lineage>
        <taxon>Eukaryota</taxon>
        <taxon>Fungi</taxon>
        <taxon>Dikarya</taxon>
        <taxon>Ascomycota</taxon>
        <taxon>Pezizomycotina</taxon>
        <taxon>Eurotiomycetes</taxon>
        <taxon>Chaetothyriomycetidae</taxon>
        <taxon>Chaetothyriales</taxon>
        <taxon>Herpotrichiellaceae</taxon>
        <taxon>Exophiala</taxon>
    </lineage>
</organism>
<evidence type="ECO:0000256" key="7">
    <source>
        <dbReference type="SAM" id="Phobius"/>
    </source>
</evidence>
<dbReference type="InterPro" id="IPR044130">
    <property type="entry name" value="CuRO_2_Fet3-like"/>
</dbReference>
<feature type="domain" description="Plastocyanin-like" evidence="9">
    <location>
        <begin position="162"/>
        <end position="306"/>
    </location>
</feature>
<dbReference type="EMBL" id="KN847524">
    <property type="protein sequence ID" value="KIV89982.1"/>
    <property type="molecule type" value="Genomic_DNA"/>
</dbReference>
<gene>
    <name evidence="12" type="ORF">PV10_07334</name>
</gene>
<keyword evidence="7" id="KW-0812">Transmembrane</keyword>
<comment type="similarity">
    <text evidence="1">Belongs to the multicopper oxidase family.</text>
</comment>
<dbReference type="OMA" id="GHNFQIV"/>
<feature type="transmembrane region" description="Helical" evidence="7">
    <location>
        <begin position="557"/>
        <end position="578"/>
    </location>
</feature>
<dbReference type="InterPro" id="IPR002355">
    <property type="entry name" value="Cu_oxidase_Cu_BS"/>
</dbReference>
<proteinExistence type="inferred from homology"/>
<dbReference type="AlphaFoldDB" id="A0A0D1Z5A7"/>
<dbReference type="Gene3D" id="2.60.40.420">
    <property type="entry name" value="Cupredoxins - blue copper proteins"/>
    <property type="match status" value="3"/>
</dbReference>
<dbReference type="PANTHER" id="PTHR11709:SF361">
    <property type="entry name" value="IRON TRANSPORT MULTICOPPER OXIDASE FET3"/>
    <property type="match status" value="1"/>
</dbReference>
<feature type="domain" description="Plastocyanin-like" evidence="10">
    <location>
        <begin position="367"/>
        <end position="502"/>
    </location>
</feature>
<evidence type="ECO:0000256" key="5">
    <source>
        <dbReference type="ARBA" id="ARBA00023008"/>
    </source>
</evidence>
<evidence type="ECO:0000256" key="1">
    <source>
        <dbReference type="ARBA" id="ARBA00010609"/>
    </source>
</evidence>
<dbReference type="GO" id="GO:0005507">
    <property type="term" value="F:copper ion binding"/>
    <property type="evidence" value="ECO:0007669"/>
    <property type="project" value="InterPro"/>
</dbReference>
<evidence type="ECO:0000256" key="4">
    <source>
        <dbReference type="ARBA" id="ARBA00023002"/>
    </source>
</evidence>
<evidence type="ECO:0000313" key="12">
    <source>
        <dbReference type="EMBL" id="KIV89982.1"/>
    </source>
</evidence>
<feature type="region of interest" description="Disordered" evidence="6">
    <location>
        <begin position="587"/>
        <end position="614"/>
    </location>
</feature>
<dbReference type="InterPro" id="IPR045087">
    <property type="entry name" value="Cu-oxidase_fam"/>
</dbReference>
<dbReference type="InterPro" id="IPR008972">
    <property type="entry name" value="Cupredoxin"/>
</dbReference>